<dbReference type="Proteomes" id="UP000032304">
    <property type="component" value="Chromosome 13"/>
</dbReference>
<evidence type="ECO:0000313" key="3">
    <source>
        <dbReference type="Proteomes" id="UP000032304"/>
    </source>
</evidence>
<feature type="region of interest" description="Disordered" evidence="1">
    <location>
        <begin position="1"/>
        <end position="31"/>
    </location>
</feature>
<dbReference type="EMBL" id="CM001752">
    <property type="protein sequence ID" value="KJB78833.1"/>
    <property type="molecule type" value="Genomic_DNA"/>
</dbReference>
<gene>
    <name evidence="2" type="ORF">B456_013G021700</name>
</gene>
<protein>
    <submittedName>
        <fullName evidence="2">Uncharacterized protein</fullName>
    </submittedName>
</protein>
<keyword evidence="3" id="KW-1185">Reference proteome</keyword>
<organism evidence="2 3">
    <name type="scientific">Gossypium raimondii</name>
    <name type="common">Peruvian cotton</name>
    <name type="synonym">Gossypium klotzschianum subsp. raimondii</name>
    <dbReference type="NCBI Taxonomy" id="29730"/>
    <lineage>
        <taxon>Eukaryota</taxon>
        <taxon>Viridiplantae</taxon>
        <taxon>Streptophyta</taxon>
        <taxon>Embryophyta</taxon>
        <taxon>Tracheophyta</taxon>
        <taxon>Spermatophyta</taxon>
        <taxon>Magnoliopsida</taxon>
        <taxon>eudicotyledons</taxon>
        <taxon>Gunneridae</taxon>
        <taxon>Pentapetalae</taxon>
        <taxon>rosids</taxon>
        <taxon>malvids</taxon>
        <taxon>Malvales</taxon>
        <taxon>Malvaceae</taxon>
        <taxon>Malvoideae</taxon>
        <taxon>Gossypium</taxon>
    </lineage>
</organism>
<name>A0A0D2TTC1_GOSRA</name>
<evidence type="ECO:0000256" key="1">
    <source>
        <dbReference type="SAM" id="MobiDB-lite"/>
    </source>
</evidence>
<evidence type="ECO:0000313" key="2">
    <source>
        <dbReference type="EMBL" id="KJB78833.1"/>
    </source>
</evidence>
<proteinExistence type="predicted"/>
<dbReference type="AlphaFoldDB" id="A0A0D2TTC1"/>
<sequence>MRIIKQMVSRATSGQKNVGLKRPTGQGSGLQPPTKFLRCGILKLACAPFRTLPGNLATQTYLLFLSYRIYGPAKP</sequence>
<accession>A0A0D2TTC1</accession>
<dbReference type="Gramene" id="KJB78833">
    <property type="protein sequence ID" value="KJB78833"/>
    <property type="gene ID" value="B456_013G021700"/>
</dbReference>
<reference evidence="2 3" key="1">
    <citation type="journal article" date="2012" name="Nature">
        <title>Repeated polyploidization of Gossypium genomes and the evolution of spinnable cotton fibres.</title>
        <authorList>
            <person name="Paterson A.H."/>
            <person name="Wendel J.F."/>
            <person name="Gundlach H."/>
            <person name="Guo H."/>
            <person name="Jenkins J."/>
            <person name="Jin D."/>
            <person name="Llewellyn D."/>
            <person name="Showmaker K.C."/>
            <person name="Shu S."/>
            <person name="Udall J."/>
            <person name="Yoo M.J."/>
            <person name="Byers R."/>
            <person name="Chen W."/>
            <person name="Doron-Faigenboim A."/>
            <person name="Duke M.V."/>
            <person name="Gong L."/>
            <person name="Grimwood J."/>
            <person name="Grover C."/>
            <person name="Grupp K."/>
            <person name="Hu G."/>
            <person name="Lee T.H."/>
            <person name="Li J."/>
            <person name="Lin L."/>
            <person name="Liu T."/>
            <person name="Marler B.S."/>
            <person name="Page J.T."/>
            <person name="Roberts A.W."/>
            <person name="Romanel E."/>
            <person name="Sanders W.S."/>
            <person name="Szadkowski E."/>
            <person name="Tan X."/>
            <person name="Tang H."/>
            <person name="Xu C."/>
            <person name="Wang J."/>
            <person name="Wang Z."/>
            <person name="Zhang D."/>
            <person name="Zhang L."/>
            <person name="Ashrafi H."/>
            <person name="Bedon F."/>
            <person name="Bowers J.E."/>
            <person name="Brubaker C.L."/>
            <person name="Chee P.W."/>
            <person name="Das S."/>
            <person name="Gingle A.R."/>
            <person name="Haigler C.H."/>
            <person name="Harker D."/>
            <person name="Hoffmann L.V."/>
            <person name="Hovav R."/>
            <person name="Jones D.C."/>
            <person name="Lemke C."/>
            <person name="Mansoor S."/>
            <person name="ur Rahman M."/>
            <person name="Rainville L.N."/>
            <person name="Rambani A."/>
            <person name="Reddy U.K."/>
            <person name="Rong J.K."/>
            <person name="Saranga Y."/>
            <person name="Scheffler B.E."/>
            <person name="Scheffler J.A."/>
            <person name="Stelly D.M."/>
            <person name="Triplett B.A."/>
            <person name="Van Deynze A."/>
            <person name="Vaslin M.F."/>
            <person name="Waghmare V.N."/>
            <person name="Walford S.A."/>
            <person name="Wright R.J."/>
            <person name="Zaki E.A."/>
            <person name="Zhang T."/>
            <person name="Dennis E.S."/>
            <person name="Mayer K.F."/>
            <person name="Peterson D.G."/>
            <person name="Rokhsar D.S."/>
            <person name="Wang X."/>
            <person name="Schmutz J."/>
        </authorList>
    </citation>
    <scope>NUCLEOTIDE SEQUENCE [LARGE SCALE GENOMIC DNA]</scope>
</reference>